<evidence type="ECO:0000256" key="4">
    <source>
        <dbReference type="ARBA" id="ARBA00023136"/>
    </source>
</evidence>
<evidence type="ECO:0000256" key="5">
    <source>
        <dbReference type="SAM" id="Phobius"/>
    </source>
</evidence>
<feature type="domain" description="Major facilitator superfamily (MFS) profile" evidence="6">
    <location>
        <begin position="1"/>
        <end position="411"/>
    </location>
</feature>
<feature type="transmembrane region" description="Helical" evidence="5">
    <location>
        <begin position="323"/>
        <end position="350"/>
    </location>
</feature>
<feature type="transmembrane region" description="Helical" evidence="5">
    <location>
        <begin position="142"/>
        <end position="160"/>
    </location>
</feature>
<dbReference type="GO" id="GO:0005886">
    <property type="term" value="C:plasma membrane"/>
    <property type="evidence" value="ECO:0007669"/>
    <property type="project" value="UniProtKB-SubCell"/>
</dbReference>
<keyword evidence="4 5" id="KW-0472">Membrane</keyword>
<proteinExistence type="predicted"/>
<dbReference type="SUPFAM" id="SSF103473">
    <property type="entry name" value="MFS general substrate transporter"/>
    <property type="match status" value="1"/>
</dbReference>
<feature type="transmembrane region" description="Helical" evidence="5">
    <location>
        <begin position="85"/>
        <end position="103"/>
    </location>
</feature>
<dbReference type="PANTHER" id="PTHR23534">
    <property type="entry name" value="MFS PERMEASE"/>
    <property type="match status" value="1"/>
</dbReference>
<evidence type="ECO:0000313" key="7">
    <source>
        <dbReference type="EMBL" id="GGS28960.1"/>
    </source>
</evidence>
<protein>
    <submittedName>
        <fullName evidence="7">MFS transporter</fullName>
    </submittedName>
</protein>
<evidence type="ECO:0000259" key="6">
    <source>
        <dbReference type="PROSITE" id="PS50850"/>
    </source>
</evidence>
<reference evidence="7" key="2">
    <citation type="submission" date="2020-09" db="EMBL/GenBank/DDBJ databases">
        <authorList>
            <person name="Sun Q."/>
            <person name="Ohkuma M."/>
        </authorList>
    </citation>
    <scope>NUCLEOTIDE SEQUENCE</scope>
    <source>
        <strain evidence="7">JCM 3276</strain>
    </source>
</reference>
<keyword evidence="2 5" id="KW-0812">Transmembrane</keyword>
<feature type="transmembrane region" description="Helical" evidence="5">
    <location>
        <begin position="20"/>
        <end position="42"/>
    </location>
</feature>
<dbReference type="Proteomes" id="UP000660680">
    <property type="component" value="Unassembled WGS sequence"/>
</dbReference>
<feature type="transmembrane region" description="Helical" evidence="5">
    <location>
        <begin position="362"/>
        <end position="382"/>
    </location>
</feature>
<dbReference type="PANTHER" id="PTHR23534:SF1">
    <property type="entry name" value="MAJOR FACILITATOR SUPERFAMILY PROTEIN"/>
    <property type="match status" value="1"/>
</dbReference>
<name>A0A918GES3_9PSEU</name>
<keyword evidence="3 5" id="KW-1133">Transmembrane helix</keyword>
<comment type="caution">
    <text evidence="7">The sequence shown here is derived from an EMBL/GenBank/DDBJ whole genome shotgun (WGS) entry which is preliminary data.</text>
</comment>
<dbReference type="GO" id="GO:0022857">
    <property type="term" value="F:transmembrane transporter activity"/>
    <property type="evidence" value="ECO:0007669"/>
    <property type="project" value="InterPro"/>
</dbReference>
<evidence type="ECO:0000256" key="3">
    <source>
        <dbReference type="ARBA" id="ARBA00022989"/>
    </source>
</evidence>
<keyword evidence="8" id="KW-1185">Reference proteome</keyword>
<evidence type="ECO:0000313" key="8">
    <source>
        <dbReference type="Proteomes" id="UP000660680"/>
    </source>
</evidence>
<evidence type="ECO:0000256" key="1">
    <source>
        <dbReference type="ARBA" id="ARBA00004651"/>
    </source>
</evidence>
<dbReference type="Pfam" id="PF07690">
    <property type="entry name" value="MFS_1"/>
    <property type="match status" value="1"/>
</dbReference>
<reference evidence="7" key="1">
    <citation type="journal article" date="2014" name="Int. J. Syst. Evol. Microbiol.">
        <title>Complete genome sequence of Corynebacterium casei LMG S-19264T (=DSM 44701T), isolated from a smear-ripened cheese.</title>
        <authorList>
            <consortium name="US DOE Joint Genome Institute (JGI-PGF)"/>
            <person name="Walter F."/>
            <person name="Albersmeier A."/>
            <person name="Kalinowski J."/>
            <person name="Ruckert C."/>
        </authorList>
    </citation>
    <scope>NUCLEOTIDE SEQUENCE</scope>
    <source>
        <strain evidence="7">JCM 3276</strain>
    </source>
</reference>
<feature type="transmembrane region" description="Helical" evidence="5">
    <location>
        <begin position="238"/>
        <end position="257"/>
    </location>
</feature>
<dbReference type="RefSeq" id="WP_189210379.1">
    <property type="nucleotide sequence ID" value="NZ_BMRB01000002.1"/>
</dbReference>
<feature type="transmembrane region" description="Helical" evidence="5">
    <location>
        <begin position="269"/>
        <end position="292"/>
    </location>
</feature>
<dbReference type="AlphaFoldDB" id="A0A918GES3"/>
<sequence>MLDSAAIDVRAVQRRTIRVLLGTQIIFAVVMAMASPVTALLVQDFTHSPTLAGLAQAATIAGGVLAAVPLAELTVRRGRRVGVTSGYLVAGIGAATVVIGGVVETFLLVLLGTTLVGAAVAAGLQARFAATDLAEPDQRGRAIGIVVWASTFGGVAGPLLAGPSDSLARAIGLPEFTGPFLVIGLGLALSATAAHLWLRPDPLLLSRSLADSANHPIKTSKLRPTLRILARTPEARRAVIAVAVVHAVMVSGMNMASLHLHHGGESLEVVGAAISVHLAGMFLLSPLFGWLVDRFGARGILGLGLALLMLACGILQTTHGNSVTGIMVGLVVLGLGWSAGFVAGSALLTGSVEESARPHAQGVSDLLMQLAAAAAAFPAGAVLDAWGYPWLARLIAIPVLLVAIHLAVSARRIRPANNQN</sequence>
<gene>
    <name evidence="7" type="ORF">GCM10010171_22670</name>
</gene>
<feature type="transmembrane region" description="Helical" evidence="5">
    <location>
        <begin position="388"/>
        <end position="408"/>
    </location>
</feature>
<dbReference type="InterPro" id="IPR036259">
    <property type="entry name" value="MFS_trans_sf"/>
</dbReference>
<feature type="transmembrane region" description="Helical" evidence="5">
    <location>
        <begin position="299"/>
        <end position="317"/>
    </location>
</feature>
<dbReference type="InterPro" id="IPR011701">
    <property type="entry name" value="MFS"/>
</dbReference>
<organism evidence="7 8">
    <name type="scientific">Actinokineospora fastidiosa</name>
    <dbReference type="NCBI Taxonomy" id="1816"/>
    <lineage>
        <taxon>Bacteria</taxon>
        <taxon>Bacillati</taxon>
        <taxon>Actinomycetota</taxon>
        <taxon>Actinomycetes</taxon>
        <taxon>Pseudonocardiales</taxon>
        <taxon>Pseudonocardiaceae</taxon>
        <taxon>Actinokineospora</taxon>
    </lineage>
</organism>
<dbReference type="InterPro" id="IPR020846">
    <property type="entry name" value="MFS_dom"/>
</dbReference>
<evidence type="ECO:0000256" key="2">
    <source>
        <dbReference type="ARBA" id="ARBA00022692"/>
    </source>
</evidence>
<feature type="transmembrane region" description="Helical" evidence="5">
    <location>
        <begin position="180"/>
        <end position="198"/>
    </location>
</feature>
<comment type="subcellular location">
    <subcellularLocation>
        <location evidence="1">Cell membrane</location>
        <topology evidence="1">Multi-pass membrane protein</topology>
    </subcellularLocation>
</comment>
<dbReference type="PROSITE" id="PS50850">
    <property type="entry name" value="MFS"/>
    <property type="match status" value="1"/>
</dbReference>
<dbReference type="Gene3D" id="1.20.1250.20">
    <property type="entry name" value="MFS general substrate transporter like domains"/>
    <property type="match status" value="2"/>
</dbReference>
<dbReference type="EMBL" id="BMRB01000002">
    <property type="protein sequence ID" value="GGS28960.1"/>
    <property type="molecule type" value="Genomic_DNA"/>
</dbReference>
<feature type="transmembrane region" description="Helical" evidence="5">
    <location>
        <begin position="109"/>
        <end position="130"/>
    </location>
</feature>
<accession>A0A918GES3</accession>
<feature type="transmembrane region" description="Helical" evidence="5">
    <location>
        <begin position="54"/>
        <end position="73"/>
    </location>
</feature>